<gene>
    <name evidence="3" type="ORF">ACFSBK_08945</name>
</gene>
<feature type="chain" id="PRO_5045458297" evidence="2">
    <location>
        <begin position="19"/>
        <end position="395"/>
    </location>
</feature>
<keyword evidence="4" id="KW-1185">Reference proteome</keyword>
<protein>
    <submittedName>
        <fullName evidence="3">Uncharacterized protein</fullName>
    </submittedName>
</protein>
<evidence type="ECO:0000256" key="2">
    <source>
        <dbReference type="SAM" id="SignalP"/>
    </source>
</evidence>
<dbReference type="EMBL" id="JBHUFF010000014">
    <property type="protein sequence ID" value="MFD1799974.1"/>
    <property type="molecule type" value="Genomic_DNA"/>
</dbReference>
<dbReference type="PROSITE" id="PS51257">
    <property type="entry name" value="PROKAR_LIPOPROTEIN"/>
    <property type="match status" value="1"/>
</dbReference>
<organism evidence="3 4">
    <name type="scientific">Carnobacterium antarcticum</name>
    <dbReference type="NCBI Taxonomy" id="2126436"/>
    <lineage>
        <taxon>Bacteria</taxon>
        <taxon>Bacillati</taxon>
        <taxon>Bacillota</taxon>
        <taxon>Bacilli</taxon>
        <taxon>Lactobacillales</taxon>
        <taxon>Carnobacteriaceae</taxon>
        <taxon>Carnobacterium</taxon>
    </lineage>
</organism>
<evidence type="ECO:0000313" key="4">
    <source>
        <dbReference type="Proteomes" id="UP001597285"/>
    </source>
</evidence>
<sequence length="395" mass="44338">MKNSLTAKIMFLSTSALLLFGCGNNEDNNSEKEVIEDSTQSSQPNQSLQNEDTTEHEKNNDEAANGMSESDSQTENELDEKEMHEYVRSLAENPELVEKRALENIELRGIHQNTFIYNGRIHPDNNAFMQFEGDEGYSDDRIDLEVNEEGYFTVVFDEWDLESHDEILLTIAVPGTHREDVFHLPIHAAENGMEVIEAHNAPKSVKSDLSESLELNVIYPTTLIYNSPFGGYARGLAYQMNDRFYTLSTPKGSGSNSTYFQTQFEEYPEAGQHITFFIPMNGFIVTVEKQVQEISEEAQKAIDRMHDQTEFPAIGKDKGEPGGNGDSTDFYGKTVPNAHIAIGGKNQSGLASTGSNDTGEFTLSLYDPFPEKDDTLYFTIRDEDGYTETFEVKAE</sequence>
<accession>A0ABW4NPA4</accession>
<proteinExistence type="predicted"/>
<feature type="region of interest" description="Disordered" evidence="1">
    <location>
        <begin position="28"/>
        <end position="81"/>
    </location>
</feature>
<feature type="region of interest" description="Disordered" evidence="1">
    <location>
        <begin position="312"/>
        <end position="331"/>
    </location>
</feature>
<dbReference type="RefSeq" id="WP_058919993.1">
    <property type="nucleotide sequence ID" value="NZ_JBHSQC010000015.1"/>
</dbReference>
<feature type="signal peptide" evidence="2">
    <location>
        <begin position="1"/>
        <end position="18"/>
    </location>
</feature>
<keyword evidence="2" id="KW-0732">Signal</keyword>
<comment type="caution">
    <text evidence="3">The sequence shown here is derived from an EMBL/GenBank/DDBJ whole genome shotgun (WGS) entry which is preliminary data.</text>
</comment>
<dbReference type="Proteomes" id="UP001597285">
    <property type="component" value="Unassembled WGS sequence"/>
</dbReference>
<evidence type="ECO:0000313" key="3">
    <source>
        <dbReference type="EMBL" id="MFD1799974.1"/>
    </source>
</evidence>
<name>A0ABW4NPA4_9LACT</name>
<reference evidence="4" key="1">
    <citation type="journal article" date="2019" name="Int. J. Syst. Evol. Microbiol.">
        <title>The Global Catalogue of Microorganisms (GCM) 10K type strain sequencing project: providing services to taxonomists for standard genome sequencing and annotation.</title>
        <authorList>
            <consortium name="The Broad Institute Genomics Platform"/>
            <consortium name="The Broad Institute Genome Sequencing Center for Infectious Disease"/>
            <person name="Wu L."/>
            <person name="Ma J."/>
        </authorList>
    </citation>
    <scope>NUCLEOTIDE SEQUENCE [LARGE SCALE GENOMIC DNA]</scope>
    <source>
        <strain evidence="4">KCTC 42143</strain>
    </source>
</reference>
<feature type="compositionally biased region" description="Polar residues" evidence="1">
    <location>
        <begin position="37"/>
        <end position="51"/>
    </location>
</feature>
<evidence type="ECO:0000256" key="1">
    <source>
        <dbReference type="SAM" id="MobiDB-lite"/>
    </source>
</evidence>